<organism evidence="2 3">
    <name type="scientific">Georgenia faecalis</name>
    <dbReference type="NCBI Taxonomy" id="2483799"/>
    <lineage>
        <taxon>Bacteria</taxon>
        <taxon>Bacillati</taxon>
        <taxon>Actinomycetota</taxon>
        <taxon>Actinomycetes</taxon>
        <taxon>Micrococcales</taxon>
        <taxon>Bogoriellaceae</taxon>
        <taxon>Georgenia</taxon>
    </lineage>
</organism>
<proteinExistence type="predicted"/>
<accession>A0ABV9DB66</accession>
<feature type="region of interest" description="Disordered" evidence="1">
    <location>
        <begin position="1"/>
        <end position="25"/>
    </location>
</feature>
<dbReference type="EMBL" id="JBHSGF010000006">
    <property type="protein sequence ID" value="MFC4555513.1"/>
    <property type="molecule type" value="Genomic_DNA"/>
</dbReference>
<evidence type="ECO:0000313" key="3">
    <source>
        <dbReference type="Proteomes" id="UP001595955"/>
    </source>
</evidence>
<dbReference type="RefSeq" id="WP_122823613.1">
    <property type="nucleotide sequence ID" value="NZ_CP033325.1"/>
</dbReference>
<feature type="region of interest" description="Disordered" evidence="1">
    <location>
        <begin position="188"/>
        <end position="211"/>
    </location>
</feature>
<keyword evidence="3" id="KW-1185">Reference proteome</keyword>
<feature type="compositionally biased region" description="Basic residues" evidence="1">
    <location>
        <begin position="201"/>
        <end position="211"/>
    </location>
</feature>
<name>A0ABV9DB66_9MICO</name>
<comment type="caution">
    <text evidence="2">The sequence shown here is derived from an EMBL/GenBank/DDBJ whole genome shotgun (WGS) entry which is preliminary data.</text>
</comment>
<dbReference type="Proteomes" id="UP001595955">
    <property type="component" value="Unassembled WGS sequence"/>
</dbReference>
<protein>
    <submittedName>
        <fullName evidence="2">Uncharacterized protein</fullName>
    </submittedName>
</protein>
<gene>
    <name evidence="2" type="ORF">ACFO3F_09665</name>
</gene>
<reference evidence="3" key="1">
    <citation type="journal article" date="2019" name="Int. J. Syst. Evol. Microbiol.">
        <title>The Global Catalogue of Microorganisms (GCM) 10K type strain sequencing project: providing services to taxonomists for standard genome sequencing and annotation.</title>
        <authorList>
            <consortium name="The Broad Institute Genomics Platform"/>
            <consortium name="The Broad Institute Genome Sequencing Center for Infectious Disease"/>
            <person name="Wu L."/>
            <person name="Ma J."/>
        </authorList>
    </citation>
    <scope>NUCLEOTIDE SEQUENCE [LARGE SCALE GENOMIC DNA]</scope>
    <source>
        <strain evidence="3">JCM 3369</strain>
    </source>
</reference>
<sequence>MGSYQFFVTPEHDGRGAPTGSRQGLWRHDLTTGRTACLTVGGWAERAPEGDREPVTADEAARLIDVLQARWARPTRGAFRVPPTRLDAPPIEAAPRASSWAPEEDPTGTYRYFVRQQRDGDGAPVGYTQELFRREARTGALHWLGASGWSPAQPSGDLEPLTYGEALDMLEDVRSMRTVAPLPSTALDAPVRAPEGAGRGARGRRRWWHRR</sequence>
<evidence type="ECO:0000313" key="2">
    <source>
        <dbReference type="EMBL" id="MFC4555513.1"/>
    </source>
</evidence>
<feature type="region of interest" description="Disordered" evidence="1">
    <location>
        <begin position="81"/>
        <end position="104"/>
    </location>
</feature>
<evidence type="ECO:0000256" key="1">
    <source>
        <dbReference type="SAM" id="MobiDB-lite"/>
    </source>
</evidence>